<dbReference type="RefSeq" id="WP_013431619.1">
    <property type="nucleotide sequence ID" value="NC_014721.1"/>
</dbReference>
<dbReference type="eggNOG" id="COG3595">
    <property type="taxonomic scope" value="Bacteria"/>
</dbReference>
<feature type="domain" description="DUF4097" evidence="1">
    <location>
        <begin position="195"/>
        <end position="303"/>
    </location>
</feature>
<sequence length="361" mass="40645">MTIVPLEILSKLYKVGFWVVYKKEHLLYNFYIKIVLRSFLSFENSRGIFMKFKLIAILLAILFMLAACTPQKAKTKEYSQEGRWMVLDYKGKAFVIDCDSSSIIIRGKVTSDITVRYVKKVVWTYNESGSNVKELDRKQLQKIFDDMDASIENEVDRVYVKARAYGSAEAVLANKVSNPKREFEFEVFLPQDCKVVVQNNSGNVSISDVKNGSVYIVNGVGNIAVTNTDAPLDIKNGEGDIKLDYVSGEFSINNGKGNINLKIEKTGSFKVSTTKGNIVAKIDRISGYGMRSFLTVGGGNIQLFTGKLLEANIIVKTKRKIETDFKLEKRNEIYYLQGTSTSKNLIEIVNLNGTTKILKNY</sequence>
<accession>E4S6Z5</accession>
<reference key="1">
    <citation type="submission" date="2010-11" db="EMBL/GenBank/DDBJ databases">
        <title>Complete sequence of chromosome of Caldicellulosiruptor kristjanssonii 177R1B.</title>
        <authorList>
            <consortium name="US DOE Joint Genome Institute"/>
            <person name="Lucas S."/>
            <person name="Copeland A."/>
            <person name="Lapidus A."/>
            <person name="Cheng J.-F."/>
            <person name="Bruce D."/>
            <person name="Goodwin L."/>
            <person name="Pitluck S."/>
            <person name="Davenport K."/>
            <person name="Detter J.C."/>
            <person name="Han C."/>
            <person name="Tapia R."/>
            <person name="Land M."/>
            <person name="Hauser L."/>
            <person name="Jeffries C."/>
            <person name="Kyrpides N."/>
            <person name="Ivanova N."/>
            <person name="Mikhailova N."/>
            <person name="Blumer-Schuette S.E."/>
            <person name="Kelly R.M."/>
            <person name="Woyke T."/>
        </authorList>
    </citation>
    <scope>NUCLEOTIDE SEQUENCE</scope>
    <source>
        <strain>177R1B</strain>
    </source>
</reference>
<dbReference type="EMBL" id="CP002326">
    <property type="protein sequence ID" value="ADQ39770.1"/>
    <property type="molecule type" value="Genomic_DNA"/>
</dbReference>
<dbReference type="AlphaFoldDB" id="E4S6Z5"/>
<gene>
    <name evidence="2" type="ordered locus">Calkr_0198</name>
</gene>
<dbReference type="Pfam" id="PF13349">
    <property type="entry name" value="DUF4097"/>
    <property type="match status" value="1"/>
</dbReference>
<dbReference type="KEGG" id="cki:Calkr_0198"/>
<protein>
    <recommendedName>
        <fullName evidence="1">DUF4097 domain-containing protein</fullName>
    </recommendedName>
</protein>
<reference evidence="2 3" key="2">
    <citation type="journal article" date="2011" name="J. Bacteriol.">
        <title>Complete genome sequences for the anaerobic, extremely thermophilic plant biomass-degrading bacteria Caldicellulosiruptor hydrothermalis, Caldicellulosiruptor kristjanssonii, Caldicellulosiruptor kronotskyensis, Caldicellulosiruptor owensenis, and Caldicellulosiruptor lactoaceticus.</title>
        <authorList>
            <person name="Blumer-Schuette S.E."/>
            <person name="Ozdemir I."/>
            <person name="Mistry D."/>
            <person name="Lucas S."/>
            <person name="Lapidus A."/>
            <person name="Cheng J.F."/>
            <person name="Goodwin L.A."/>
            <person name="Pitluck S."/>
            <person name="Land M.L."/>
            <person name="Hauser L.J."/>
            <person name="Woyke T."/>
            <person name="Mikhailova N."/>
            <person name="Pati A."/>
            <person name="Kyrpides N.C."/>
            <person name="Ivanova N."/>
            <person name="Detter J.C."/>
            <person name="Walston-Davenport K."/>
            <person name="Han S."/>
            <person name="Adams M.W."/>
            <person name="Kelly R.M."/>
        </authorList>
    </citation>
    <scope>NUCLEOTIDE SEQUENCE [LARGE SCALE GENOMIC DNA]</scope>
    <source>
        <strain evidence="3">ATCC 700853 / DSM 12137 / I77R1B</strain>
    </source>
</reference>
<keyword evidence="3" id="KW-1185">Reference proteome</keyword>
<evidence type="ECO:0000313" key="2">
    <source>
        <dbReference type="EMBL" id="ADQ39770.1"/>
    </source>
</evidence>
<dbReference type="HOGENOM" id="CLU_893351_0_0_9"/>
<dbReference type="InterPro" id="IPR025164">
    <property type="entry name" value="Toastrack_DUF4097"/>
</dbReference>
<organism evidence="2 3">
    <name type="scientific">Caldicellulosiruptor acetigenus (strain ATCC 700853 / DSM 12137 / I77R1B)</name>
    <name type="common">Caldicellulosiruptor kristjanssonii</name>
    <dbReference type="NCBI Taxonomy" id="632335"/>
    <lineage>
        <taxon>Bacteria</taxon>
        <taxon>Bacillati</taxon>
        <taxon>Bacillota</taxon>
        <taxon>Bacillota incertae sedis</taxon>
        <taxon>Caldicellulosiruptorales</taxon>
        <taxon>Caldicellulosiruptoraceae</taxon>
        <taxon>Caldicellulosiruptor</taxon>
    </lineage>
</organism>
<evidence type="ECO:0000313" key="3">
    <source>
        <dbReference type="Proteomes" id="UP000009256"/>
    </source>
</evidence>
<proteinExistence type="predicted"/>
<dbReference type="STRING" id="632335.Calkr_0198"/>
<evidence type="ECO:0000259" key="1">
    <source>
        <dbReference type="Pfam" id="PF13349"/>
    </source>
</evidence>
<dbReference type="Proteomes" id="UP000009256">
    <property type="component" value="Chromosome"/>
</dbReference>
<dbReference type="OrthoDB" id="1715375at2"/>
<name>E4S6Z5_CALA7</name>